<dbReference type="PROSITE" id="PS00455">
    <property type="entry name" value="AMP_BINDING"/>
    <property type="match status" value="1"/>
</dbReference>
<organism evidence="3 4">
    <name type="scientific">Fibrella aquatilis</name>
    <dbReference type="NCBI Taxonomy" id="2817059"/>
    <lineage>
        <taxon>Bacteria</taxon>
        <taxon>Pseudomonadati</taxon>
        <taxon>Bacteroidota</taxon>
        <taxon>Cytophagia</taxon>
        <taxon>Cytophagales</taxon>
        <taxon>Spirosomataceae</taxon>
        <taxon>Fibrella</taxon>
    </lineage>
</organism>
<dbReference type="GO" id="GO:0006631">
    <property type="term" value="P:fatty acid metabolic process"/>
    <property type="evidence" value="ECO:0007669"/>
    <property type="project" value="TreeGrafter"/>
</dbReference>
<keyword evidence="1" id="KW-1133">Transmembrane helix</keyword>
<dbReference type="InterPro" id="IPR042099">
    <property type="entry name" value="ANL_N_sf"/>
</dbReference>
<dbReference type="RefSeq" id="WP_207337745.1">
    <property type="nucleotide sequence ID" value="NZ_JAFMYU010000022.1"/>
</dbReference>
<dbReference type="Gene3D" id="3.40.50.12780">
    <property type="entry name" value="N-terminal domain of ligase-like"/>
    <property type="match status" value="1"/>
</dbReference>
<evidence type="ECO:0000313" key="3">
    <source>
        <dbReference type="EMBL" id="MBO0933782.1"/>
    </source>
</evidence>
<evidence type="ECO:0000256" key="1">
    <source>
        <dbReference type="SAM" id="Phobius"/>
    </source>
</evidence>
<protein>
    <submittedName>
        <fullName evidence="3">AMP-binding protein</fullName>
    </submittedName>
</protein>
<keyword evidence="1" id="KW-0812">Transmembrane</keyword>
<comment type="caution">
    <text evidence="3">The sequence shown here is derived from an EMBL/GenBank/DDBJ whole genome shotgun (WGS) entry which is preliminary data.</text>
</comment>
<dbReference type="InterPro" id="IPR000873">
    <property type="entry name" value="AMP-dep_synth/lig_dom"/>
</dbReference>
<evidence type="ECO:0000313" key="4">
    <source>
        <dbReference type="Proteomes" id="UP000664795"/>
    </source>
</evidence>
<evidence type="ECO:0000259" key="2">
    <source>
        <dbReference type="Pfam" id="PF00501"/>
    </source>
</evidence>
<gene>
    <name evidence="3" type="ORF">J2I48_22430</name>
</gene>
<dbReference type="Pfam" id="PF00501">
    <property type="entry name" value="AMP-binding"/>
    <property type="match status" value="1"/>
</dbReference>
<dbReference type="EMBL" id="JAFMYU010000022">
    <property type="protein sequence ID" value="MBO0933782.1"/>
    <property type="molecule type" value="Genomic_DNA"/>
</dbReference>
<dbReference type="Proteomes" id="UP000664795">
    <property type="component" value="Unassembled WGS sequence"/>
</dbReference>
<dbReference type="GO" id="GO:0031956">
    <property type="term" value="F:medium-chain fatty acid-CoA ligase activity"/>
    <property type="evidence" value="ECO:0007669"/>
    <property type="project" value="TreeGrafter"/>
</dbReference>
<feature type="domain" description="AMP-dependent synthetase/ligase" evidence="2">
    <location>
        <begin position="37"/>
        <end position="365"/>
    </location>
</feature>
<dbReference type="PANTHER" id="PTHR43201">
    <property type="entry name" value="ACYL-COA SYNTHETASE"/>
    <property type="match status" value="1"/>
</dbReference>
<proteinExistence type="predicted"/>
<name>A0A939GBX6_9BACT</name>
<accession>A0A939GBX6</accession>
<dbReference type="SUPFAM" id="SSF56801">
    <property type="entry name" value="Acetyl-CoA synthetase-like"/>
    <property type="match status" value="1"/>
</dbReference>
<reference evidence="3 4" key="1">
    <citation type="submission" date="2021-03" db="EMBL/GenBank/DDBJ databases">
        <title>Fibrella sp. HMF5036 genome sequencing and assembly.</title>
        <authorList>
            <person name="Kang H."/>
            <person name="Kim H."/>
            <person name="Bae S."/>
            <person name="Joh K."/>
        </authorList>
    </citation>
    <scope>NUCLEOTIDE SEQUENCE [LARGE SCALE GENOMIC DNA]</scope>
    <source>
        <strain evidence="3 4">HMF5036</strain>
    </source>
</reference>
<dbReference type="AlphaFoldDB" id="A0A939GBX6"/>
<feature type="transmembrane region" description="Helical" evidence="1">
    <location>
        <begin position="74"/>
        <end position="95"/>
    </location>
</feature>
<dbReference type="PANTHER" id="PTHR43201:SF32">
    <property type="entry name" value="2-SUCCINYLBENZOATE--COA LIGASE, CHLOROPLASTIC_PEROXISOMAL"/>
    <property type="match status" value="1"/>
</dbReference>
<sequence>MVSNYYALIHERLQQHLDDDLICWPDTTRPGLADMAYTGRAILTSVAAIRAELVRQRVQPGQQVVLALPVSFDLIGTLLASMALGAILVLPPAAARWALLRLLLRGDVTVLLTKRPLPAPLSWLGRLIGIRNIALDINSLPPAAPLPPQAVDPDQPALISHSSGSTGVAKAIRRSHRVLLAQHQALTEAFPPWAGQRDFPLFLNILLHNLALGTLSILPALPGFRLAGIAPERIVQQLVDQGVQTLTGNVYYFQQLLQYLHLHPTQFPQVRALGIGGSPVPEGLAGAIKTYFVNAAIYVIYGSSEAEPIAIRQLGTEPLAPRRGYAVGTVHPSLQVAIHPIGTLLLPGGKTYAVGEIAVKGPHVATPGNDWFMTGDFGYLDEADQLFLTGRRGNERLHQGVQHYQIEHVLTQVAGVERVAARATEQGFTVYVQGNASQQDLSVALATTFPETLINHLYFRSTLPVDARHLSKIRYDQLT</sequence>
<keyword evidence="1" id="KW-0472">Membrane</keyword>
<dbReference type="InterPro" id="IPR020845">
    <property type="entry name" value="AMP-binding_CS"/>
</dbReference>
<keyword evidence="4" id="KW-1185">Reference proteome</keyword>